<dbReference type="Pfam" id="PF00078">
    <property type="entry name" value="RVT_1"/>
    <property type="match status" value="1"/>
</dbReference>
<feature type="domain" description="Reverse transcriptase" evidence="2">
    <location>
        <begin position="700"/>
        <end position="819"/>
    </location>
</feature>
<dbReference type="SUPFAM" id="SSF56219">
    <property type="entry name" value="DNase I-like"/>
    <property type="match status" value="1"/>
</dbReference>
<keyword evidence="1" id="KW-1133">Transmembrane helix</keyword>
<keyword evidence="1" id="KW-0472">Membrane</keyword>
<name>A0A8S3T3C5_MYTED</name>
<dbReference type="AlphaFoldDB" id="A0A8S3T3C5"/>
<dbReference type="Pfam" id="PF14529">
    <property type="entry name" value="Exo_endo_phos_2"/>
    <property type="match status" value="1"/>
</dbReference>
<gene>
    <name evidence="4" type="ORF">MEDL_36745</name>
</gene>
<evidence type="ECO:0000259" key="3">
    <source>
        <dbReference type="Pfam" id="PF14529"/>
    </source>
</evidence>
<dbReference type="InterPro" id="IPR005135">
    <property type="entry name" value="Endo/exonuclease/phosphatase"/>
</dbReference>
<feature type="transmembrane region" description="Helical" evidence="1">
    <location>
        <begin position="12"/>
        <end position="29"/>
    </location>
</feature>
<dbReference type="GO" id="GO:0003824">
    <property type="term" value="F:catalytic activity"/>
    <property type="evidence" value="ECO:0007669"/>
    <property type="project" value="InterPro"/>
</dbReference>
<evidence type="ECO:0000259" key="2">
    <source>
        <dbReference type="Pfam" id="PF00078"/>
    </source>
</evidence>
<keyword evidence="1" id="KW-0812">Transmembrane</keyword>
<dbReference type="Gene3D" id="3.60.10.10">
    <property type="entry name" value="Endonuclease/exonuclease/phosphatase"/>
    <property type="match status" value="1"/>
</dbReference>
<evidence type="ECO:0000256" key="1">
    <source>
        <dbReference type="SAM" id="Phobius"/>
    </source>
</evidence>
<dbReference type="PANTHER" id="PTHR19446">
    <property type="entry name" value="REVERSE TRANSCRIPTASES"/>
    <property type="match status" value="1"/>
</dbReference>
<dbReference type="InterPro" id="IPR043502">
    <property type="entry name" value="DNA/RNA_pol_sf"/>
</dbReference>
<dbReference type="EMBL" id="CAJPWZ010001789">
    <property type="protein sequence ID" value="CAG2223467.1"/>
    <property type="molecule type" value="Genomic_DNA"/>
</dbReference>
<dbReference type="InterPro" id="IPR000477">
    <property type="entry name" value="RT_dom"/>
</dbReference>
<dbReference type="SUPFAM" id="SSF56672">
    <property type="entry name" value="DNA/RNA polymerases"/>
    <property type="match status" value="1"/>
</dbReference>
<dbReference type="InterPro" id="IPR036691">
    <property type="entry name" value="Endo/exonu/phosph_ase_sf"/>
</dbReference>
<sequence>MNIDTTCWKERVLVLYMQICILIITENIVSTSTFSKSLTVCPAPALWQLVAIRKCPDESMYHCLYNGVTGDFDDSCFVSERYPAGSYVLYEGGLNSKHCPDDQYQPMPYASNEDNKNDKCMYLKTRCNGEGQLIHDLSEKPDKDRTCRCDYSRGYDFVYKPRNRCYCIPTEEDCSCYQKPCNNNSTKLTPGYCRTDKQSSASSSSRSYLNWFPDCIATLDNRRSSVWTVVEVELYQFEGEDVCSIHRPVTRHLFCKFHLFRRTTSVLKSSGYLTVTGIKFALLCPYIPPERSDQIEKLCSKLEDVKSNIPLIIAGDLNAKSQEWRNIKTNKAGELIENMLTKQDMICINDGQPTRRNSDSVIDLMLMNSNFQHNMISCDTLSHETIRSDHISILTNLRVCSEDNWGTPKKIWQLNKVDWEEWKRVTEERFGEWLENRPANNNSVDHIYQSFADIINATQKEMIPYKEIKPRKHQKPCWWSSSVTSAKKHLNHCQKQYRMRNIPQNKQRLIIAEDNFDKAKEDAQEEWSNNLVNQLNQAKNSKDFWNTYKKMSRKTEDNSVLPLIVENKDPIFDNKSKVELLQKIFFGGSHLKDESFDKEFYDSINKEYKELNNMYQAANETDQHREGFDREIDKDEVEAAIYRLRTGTAPGPDQQFAEFYKHAGDKFTEALVTMMNIIWQKGELPTEWKMADVKFLRKPGKTSYYSSSSYRPISLTCIICKLMERVILERIVAYIEGHRLIDLTQEGFRKNHSTTNALLRLVQTIADGFNEDESTLAWLVDLEKAYDSIWREGLMIKLHKLGIKGKTWLWINSFLTNLTALYNDYKGPVF</sequence>
<comment type="caution">
    <text evidence="4">The sequence shown here is derived from an EMBL/GenBank/DDBJ whole genome shotgun (WGS) entry which is preliminary data.</text>
</comment>
<accession>A0A8S3T3C5</accession>
<organism evidence="4 5">
    <name type="scientific">Mytilus edulis</name>
    <name type="common">Blue mussel</name>
    <dbReference type="NCBI Taxonomy" id="6550"/>
    <lineage>
        <taxon>Eukaryota</taxon>
        <taxon>Metazoa</taxon>
        <taxon>Spiralia</taxon>
        <taxon>Lophotrochozoa</taxon>
        <taxon>Mollusca</taxon>
        <taxon>Bivalvia</taxon>
        <taxon>Autobranchia</taxon>
        <taxon>Pteriomorphia</taxon>
        <taxon>Mytilida</taxon>
        <taxon>Mytiloidea</taxon>
        <taxon>Mytilidae</taxon>
        <taxon>Mytilinae</taxon>
        <taxon>Mytilus</taxon>
    </lineage>
</organism>
<evidence type="ECO:0000313" key="5">
    <source>
        <dbReference type="Proteomes" id="UP000683360"/>
    </source>
</evidence>
<reference evidence="4" key="1">
    <citation type="submission" date="2021-03" db="EMBL/GenBank/DDBJ databases">
        <authorList>
            <person name="Bekaert M."/>
        </authorList>
    </citation>
    <scope>NUCLEOTIDE SEQUENCE</scope>
</reference>
<protein>
    <recommendedName>
        <fullName evidence="6">Reverse transcriptase domain-containing protein</fullName>
    </recommendedName>
</protein>
<proteinExistence type="predicted"/>
<feature type="domain" description="Endonuclease/exonuclease/phosphatase" evidence="3">
    <location>
        <begin position="284"/>
        <end position="393"/>
    </location>
</feature>
<dbReference type="Proteomes" id="UP000683360">
    <property type="component" value="Unassembled WGS sequence"/>
</dbReference>
<keyword evidence="5" id="KW-1185">Reference proteome</keyword>
<evidence type="ECO:0000313" key="4">
    <source>
        <dbReference type="EMBL" id="CAG2223467.1"/>
    </source>
</evidence>
<dbReference type="OrthoDB" id="6243574at2759"/>
<evidence type="ECO:0008006" key="6">
    <source>
        <dbReference type="Google" id="ProtNLM"/>
    </source>
</evidence>